<evidence type="ECO:0000313" key="2">
    <source>
        <dbReference type="EMBL" id="TKA83314.1"/>
    </source>
</evidence>
<sequence>MAAGIASTPPCGPESPNLTEGRKMGHLAGPPVRSTRLAVFSRAHRTAGGGAARVFTMKRTERKRLATSRAKGRTPRIRKIHQTFEKVHQAFLKIEKRSVHPRWAFEDVPAALDQDQMAASAP</sequence>
<accession>A0A4U0XZ55</accession>
<reference evidence="2 3" key="1">
    <citation type="submission" date="2017-03" db="EMBL/GenBank/DDBJ databases">
        <title>Genomes of endolithic fungi from Antarctica.</title>
        <authorList>
            <person name="Coleine C."/>
            <person name="Masonjones S."/>
            <person name="Stajich J.E."/>
        </authorList>
    </citation>
    <scope>NUCLEOTIDE SEQUENCE [LARGE SCALE GENOMIC DNA]</scope>
    <source>
        <strain evidence="2 3">CCFEE 5184</strain>
    </source>
</reference>
<dbReference type="EMBL" id="NAJQ01000011">
    <property type="protein sequence ID" value="TKA83314.1"/>
    <property type="molecule type" value="Genomic_DNA"/>
</dbReference>
<keyword evidence="3" id="KW-1185">Reference proteome</keyword>
<name>A0A4U0XZ55_9PEZI</name>
<dbReference type="Proteomes" id="UP000309340">
    <property type="component" value="Unassembled WGS sequence"/>
</dbReference>
<protein>
    <submittedName>
        <fullName evidence="2">Uncharacterized protein</fullName>
    </submittedName>
</protein>
<comment type="caution">
    <text evidence="2">The sequence shown here is derived from an EMBL/GenBank/DDBJ whole genome shotgun (WGS) entry which is preliminary data.</text>
</comment>
<evidence type="ECO:0000313" key="3">
    <source>
        <dbReference type="Proteomes" id="UP000309340"/>
    </source>
</evidence>
<gene>
    <name evidence="2" type="ORF">B0A55_00599</name>
</gene>
<proteinExistence type="predicted"/>
<dbReference type="AlphaFoldDB" id="A0A4U0XZ55"/>
<evidence type="ECO:0000256" key="1">
    <source>
        <dbReference type="SAM" id="MobiDB-lite"/>
    </source>
</evidence>
<organism evidence="2 3">
    <name type="scientific">Friedmanniomyces simplex</name>
    <dbReference type="NCBI Taxonomy" id="329884"/>
    <lineage>
        <taxon>Eukaryota</taxon>
        <taxon>Fungi</taxon>
        <taxon>Dikarya</taxon>
        <taxon>Ascomycota</taxon>
        <taxon>Pezizomycotina</taxon>
        <taxon>Dothideomycetes</taxon>
        <taxon>Dothideomycetidae</taxon>
        <taxon>Mycosphaerellales</taxon>
        <taxon>Teratosphaeriaceae</taxon>
        <taxon>Friedmanniomyces</taxon>
    </lineage>
</organism>
<feature type="region of interest" description="Disordered" evidence="1">
    <location>
        <begin position="1"/>
        <end position="30"/>
    </location>
</feature>